<feature type="domain" description="Smr" evidence="1">
    <location>
        <begin position="110"/>
        <end position="180"/>
    </location>
</feature>
<accession>A0ABV8AIT2</accession>
<dbReference type="InterPro" id="IPR002625">
    <property type="entry name" value="Smr_dom"/>
</dbReference>
<name>A0ABV8AIT2_9FLAO</name>
<dbReference type="EMBL" id="JBHSAT010000004">
    <property type="protein sequence ID" value="MFC3877540.1"/>
    <property type="molecule type" value="Genomic_DNA"/>
</dbReference>
<protein>
    <submittedName>
        <fullName evidence="2">Smr/MutS family protein</fullName>
    </submittedName>
</protein>
<gene>
    <name evidence="2" type="ORF">ACFOSX_09875</name>
</gene>
<reference evidence="3" key="1">
    <citation type="journal article" date="2019" name="Int. J. Syst. Evol. Microbiol.">
        <title>The Global Catalogue of Microorganisms (GCM) 10K type strain sequencing project: providing services to taxonomists for standard genome sequencing and annotation.</title>
        <authorList>
            <consortium name="The Broad Institute Genomics Platform"/>
            <consortium name="The Broad Institute Genome Sequencing Center for Infectious Disease"/>
            <person name="Wu L."/>
            <person name="Ma J."/>
        </authorList>
    </citation>
    <scope>NUCLEOTIDE SEQUENCE [LARGE SCALE GENOMIC DNA]</scope>
    <source>
        <strain evidence="3">CECT 8979</strain>
    </source>
</reference>
<dbReference type="Gene3D" id="3.30.1370.110">
    <property type="match status" value="1"/>
</dbReference>
<dbReference type="InterPro" id="IPR036063">
    <property type="entry name" value="Smr_dom_sf"/>
</dbReference>
<evidence type="ECO:0000313" key="2">
    <source>
        <dbReference type="EMBL" id="MFC3877540.1"/>
    </source>
</evidence>
<organism evidence="2 3">
    <name type="scientific">Winogradskyella maritima</name>
    <dbReference type="NCBI Taxonomy" id="1517766"/>
    <lineage>
        <taxon>Bacteria</taxon>
        <taxon>Pseudomonadati</taxon>
        <taxon>Bacteroidota</taxon>
        <taxon>Flavobacteriia</taxon>
        <taxon>Flavobacteriales</taxon>
        <taxon>Flavobacteriaceae</taxon>
        <taxon>Winogradskyella</taxon>
    </lineage>
</organism>
<comment type="caution">
    <text evidence="2">The sequence shown here is derived from an EMBL/GenBank/DDBJ whole genome shotgun (WGS) entry which is preliminary data.</text>
</comment>
<dbReference type="RefSeq" id="WP_386100023.1">
    <property type="nucleotide sequence ID" value="NZ_JBHSAT010000004.1"/>
</dbReference>
<dbReference type="PROSITE" id="PS50828">
    <property type="entry name" value="SMR"/>
    <property type="match status" value="1"/>
</dbReference>
<proteinExistence type="predicted"/>
<sequence>MRSFKVGDRVEALDDNFEGTVTRLEGALVIVEDEDGFELEFDAKALVLQKNDLTRLSQNEPSMAEVIAQKEASNKPGQTIKKRKERHRPTFVVDLHIHQLTDSTKGMTNFDMLNLQVDTARSQLEFAIKKRMPKMVFIHGVGEGVLRQELNTLLSRYSNVAFYDADFRTYGAGATEVKIFQNSDV</sequence>
<dbReference type="Proteomes" id="UP001595812">
    <property type="component" value="Unassembled WGS sequence"/>
</dbReference>
<dbReference type="Pfam" id="PF01713">
    <property type="entry name" value="Smr"/>
    <property type="match status" value="1"/>
</dbReference>
<evidence type="ECO:0000259" key="1">
    <source>
        <dbReference type="PROSITE" id="PS50828"/>
    </source>
</evidence>
<evidence type="ECO:0000313" key="3">
    <source>
        <dbReference type="Proteomes" id="UP001595812"/>
    </source>
</evidence>
<keyword evidence="3" id="KW-1185">Reference proteome</keyword>